<reference evidence="3" key="1">
    <citation type="submission" date="2022-11" db="UniProtKB">
        <authorList>
            <consortium name="WormBaseParasite"/>
        </authorList>
    </citation>
    <scope>IDENTIFICATION</scope>
</reference>
<protein>
    <submittedName>
        <fullName evidence="3">Uncharacterized protein</fullName>
    </submittedName>
</protein>
<feature type="compositionally biased region" description="Basic and acidic residues" evidence="1">
    <location>
        <begin position="1"/>
        <end position="12"/>
    </location>
</feature>
<sequence>MHVYDSRQEWGPKKGNKNSNKPHLETRAAVGEASDAVEDGVDDLLADGVVSAGVVVCRIFFASDELLGVEQLFVRASAHLVCKAKKRLYLAVLTVVPDWTQSSAR</sequence>
<evidence type="ECO:0000313" key="3">
    <source>
        <dbReference type="WBParaSite" id="PSAMB.scaffold185size68067.g3073.t1"/>
    </source>
</evidence>
<proteinExistence type="predicted"/>
<feature type="region of interest" description="Disordered" evidence="1">
    <location>
        <begin position="1"/>
        <end position="23"/>
    </location>
</feature>
<dbReference type="AlphaFoldDB" id="A0A914VDH5"/>
<evidence type="ECO:0000256" key="1">
    <source>
        <dbReference type="SAM" id="MobiDB-lite"/>
    </source>
</evidence>
<evidence type="ECO:0000313" key="2">
    <source>
        <dbReference type="Proteomes" id="UP000887566"/>
    </source>
</evidence>
<keyword evidence="2" id="KW-1185">Reference proteome</keyword>
<dbReference type="Proteomes" id="UP000887566">
    <property type="component" value="Unplaced"/>
</dbReference>
<accession>A0A914VDH5</accession>
<organism evidence="2 3">
    <name type="scientific">Plectus sambesii</name>
    <dbReference type="NCBI Taxonomy" id="2011161"/>
    <lineage>
        <taxon>Eukaryota</taxon>
        <taxon>Metazoa</taxon>
        <taxon>Ecdysozoa</taxon>
        <taxon>Nematoda</taxon>
        <taxon>Chromadorea</taxon>
        <taxon>Plectida</taxon>
        <taxon>Plectina</taxon>
        <taxon>Plectoidea</taxon>
        <taxon>Plectidae</taxon>
        <taxon>Plectus</taxon>
    </lineage>
</organism>
<dbReference type="WBParaSite" id="PSAMB.scaffold185size68067.g3073.t1">
    <property type="protein sequence ID" value="PSAMB.scaffold185size68067.g3073.t1"/>
    <property type="gene ID" value="PSAMB.scaffold185size68067.g3073"/>
</dbReference>
<name>A0A914VDH5_9BILA</name>